<gene>
    <name evidence="2" type="ORF">GTU67_11670</name>
</gene>
<evidence type="ECO:0000313" key="2">
    <source>
        <dbReference type="EMBL" id="MBC2770563.1"/>
    </source>
</evidence>
<name>A0A842HQL1_9BURK</name>
<feature type="transmembrane region" description="Helical" evidence="1">
    <location>
        <begin position="77"/>
        <end position="96"/>
    </location>
</feature>
<feature type="transmembrane region" description="Helical" evidence="1">
    <location>
        <begin position="270"/>
        <end position="291"/>
    </location>
</feature>
<keyword evidence="3" id="KW-1185">Reference proteome</keyword>
<protein>
    <recommendedName>
        <fullName evidence="4">Glycosyltransferase RgtA/B/C/D-like domain-containing protein</fullName>
    </recommendedName>
</protein>
<comment type="caution">
    <text evidence="2">The sequence shown here is derived from an EMBL/GenBank/DDBJ whole genome shotgun (WGS) entry which is preliminary data.</text>
</comment>
<feature type="transmembrane region" description="Helical" evidence="1">
    <location>
        <begin position="303"/>
        <end position="323"/>
    </location>
</feature>
<feature type="transmembrane region" description="Helical" evidence="1">
    <location>
        <begin position="150"/>
        <end position="176"/>
    </location>
</feature>
<proteinExistence type="predicted"/>
<feature type="transmembrane region" description="Helical" evidence="1">
    <location>
        <begin position="108"/>
        <end position="130"/>
    </location>
</feature>
<evidence type="ECO:0008006" key="4">
    <source>
        <dbReference type="Google" id="ProtNLM"/>
    </source>
</evidence>
<dbReference type="AlphaFoldDB" id="A0A842HQL1"/>
<keyword evidence="1" id="KW-0812">Transmembrane</keyword>
<dbReference type="RefSeq" id="WP_185780244.1">
    <property type="nucleotide sequence ID" value="NZ_JACJUU010000010.1"/>
</dbReference>
<reference evidence="2 3" key="1">
    <citation type="submission" date="2020-08" db="EMBL/GenBank/DDBJ databases">
        <title>Paraeoetvoesia sp. YC-7-48 draft genome sequence.</title>
        <authorList>
            <person name="Yao L."/>
        </authorList>
    </citation>
    <scope>NUCLEOTIDE SEQUENCE [LARGE SCALE GENOMIC DNA]</scope>
    <source>
        <strain evidence="3">YC-7-48</strain>
    </source>
</reference>
<feature type="transmembrane region" description="Helical" evidence="1">
    <location>
        <begin position="12"/>
        <end position="31"/>
    </location>
</feature>
<sequence length="360" mass="40860">MNFEKFSKYEVSWPSALVYIIIIKLFGAFFATEVFSRFSPLIDANYYLQGFYYDDAALRTRLIQHIVGLLSYTGGDFFSHFMFGLVSSVGIFYFYFSGGRGWLVMSALLFPSALIWTSIISKEAIYFGFFSLSLVIWSRFCIDKLSRIDYFLLAIAVVVCGLLRPHYTVAIFWLFGSAFLLKKIGWKSAFILAATMAVFAVCVYFTVWDSLLLRGFGGIEPTARSSRFEEFGISQDTGSGFERYKSLVPLGVLYGVVGPMPGEVVNRIEFAPFFVEGVLIMFAPLLAMLLVRKLNVNFKLRYFLYFVICIIPCCLLLMVLHAPFGLMNPGSAVRWRVNFEAAFYLAPMLLYLQFKDAPSS</sequence>
<dbReference type="Proteomes" id="UP000545386">
    <property type="component" value="Unassembled WGS sequence"/>
</dbReference>
<feature type="transmembrane region" description="Helical" evidence="1">
    <location>
        <begin position="188"/>
        <end position="207"/>
    </location>
</feature>
<accession>A0A842HQL1</accession>
<keyword evidence="1" id="KW-0472">Membrane</keyword>
<keyword evidence="1" id="KW-1133">Transmembrane helix</keyword>
<evidence type="ECO:0000256" key="1">
    <source>
        <dbReference type="SAM" id="Phobius"/>
    </source>
</evidence>
<dbReference type="EMBL" id="JACJUU010000010">
    <property type="protein sequence ID" value="MBC2770563.1"/>
    <property type="molecule type" value="Genomic_DNA"/>
</dbReference>
<evidence type="ECO:0000313" key="3">
    <source>
        <dbReference type="Proteomes" id="UP000545386"/>
    </source>
</evidence>
<organism evidence="2 3">
    <name type="scientific">Pusillimonas minor</name>
    <dbReference type="NCBI Taxonomy" id="2697024"/>
    <lineage>
        <taxon>Bacteria</taxon>
        <taxon>Pseudomonadati</taxon>
        <taxon>Pseudomonadota</taxon>
        <taxon>Betaproteobacteria</taxon>
        <taxon>Burkholderiales</taxon>
        <taxon>Alcaligenaceae</taxon>
        <taxon>Pusillimonas</taxon>
    </lineage>
</organism>